<dbReference type="PROSITE" id="PS50943">
    <property type="entry name" value="HTH_CROC1"/>
    <property type="match status" value="1"/>
</dbReference>
<reference evidence="4" key="1">
    <citation type="submission" date="2016-10" db="EMBL/GenBank/DDBJ databases">
        <authorList>
            <person name="Varghese N."/>
            <person name="Submissions S."/>
        </authorList>
    </citation>
    <scope>NUCLEOTIDE SEQUENCE [LARGE SCALE GENOMIC DNA]</scope>
    <source>
        <strain evidence="4">ATCC 35263</strain>
    </source>
</reference>
<evidence type="ECO:0000256" key="1">
    <source>
        <dbReference type="SAM" id="MobiDB-lite"/>
    </source>
</evidence>
<dbReference type="RefSeq" id="WP_093118583.1">
    <property type="nucleotide sequence ID" value="NZ_FNWJ01000002.1"/>
</dbReference>
<name>A0A1H6FXH0_THEAL</name>
<proteinExistence type="predicted"/>
<dbReference type="STRING" id="29539.SAMN02745716_1967"/>
<accession>A0A1H6FXH0</accession>
<dbReference type="CDD" id="cd00093">
    <property type="entry name" value="HTH_XRE"/>
    <property type="match status" value="1"/>
</dbReference>
<dbReference type="Gene3D" id="1.10.260.40">
    <property type="entry name" value="lambda repressor-like DNA-binding domains"/>
    <property type="match status" value="1"/>
</dbReference>
<gene>
    <name evidence="3" type="ORF">SAMN02745716_1967</name>
</gene>
<feature type="domain" description="HTH cro/C1-type" evidence="2">
    <location>
        <begin position="15"/>
        <end position="70"/>
    </location>
</feature>
<feature type="region of interest" description="Disordered" evidence="1">
    <location>
        <begin position="77"/>
        <end position="106"/>
    </location>
</feature>
<dbReference type="SUPFAM" id="SSF47413">
    <property type="entry name" value="lambda repressor-like DNA-binding domains"/>
    <property type="match status" value="1"/>
</dbReference>
<sequence>MPARRDQQSAVGTRLARERVRRGITQRRMAEALGVSLSGYRNLERGRNDNPPLRVLMNAAIVLDVPLSHLIEPEWSEWYPSPRAPSPPDPEDLWDTAPWAGETAGR</sequence>
<dbReference type="EMBL" id="FNWJ01000002">
    <property type="protein sequence ID" value="SEH15487.1"/>
    <property type="molecule type" value="Genomic_DNA"/>
</dbReference>
<protein>
    <submittedName>
        <fullName evidence="3">Helix-turn-helix domain-containing protein</fullName>
    </submittedName>
</protein>
<dbReference type="InterPro" id="IPR001387">
    <property type="entry name" value="Cro/C1-type_HTH"/>
</dbReference>
<dbReference type="OrthoDB" id="7428772at2"/>
<dbReference type="Pfam" id="PF01381">
    <property type="entry name" value="HTH_3"/>
    <property type="match status" value="1"/>
</dbReference>
<organism evidence="3 4">
    <name type="scientific">Thermoleophilum album</name>
    <dbReference type="NCBI Taxonomy" id="29539"/>
    <lineage>
        <taxon>Bacteria</taxon>
        <taxon>Bacillati</taxon>
        <taxon>Actinomycetota</taxon>
        <taxon>Thermoleophilia</taxon>
        <taxon>Thermoleophilales</taxon>
        <taxon>Thermoleophilaceae</taxon>
        <taxon>Thermoleophilum</taxon>
    </lineage>
</organism>
<dbReference type="Proteomes" id="UP000222056">
    <property type="component" value="Unassembled WGS sequence"/>
</dbReference>
<keyword evidence="4" id="KW-1185">Reference proteome</keyword>
<dbReference type="AlphaFoldDB" id="A0A1H6FXH0"/>
<evidence type="ECO:0000313" key="3">
    <source>
        <dbReference type="EMBL" id="SEH15487.1"/>
    </source>
</evidence>
<dbReference type="InterPro" id="IPR010982">
    <property type="entry name" value="Lambda_DNA-bd_dom_sf"/>
</dbReference>
<evidence type="ECO:0000259" key="2">
    <source>
        <dbReference type="PROSITE" id="PS50943"/>
    </source>
</evidence>
<evidence type="ECO:0000313" key="4">
    <source>
        <dbReference type="Proteomes" id="UP000222056"/>
    </source>
</evidence>
<dbReference type="GO" id="GO:0003677">
    <property type="term" value="F:DNA binding"/>
    <property type="evidence" value="ECO:0007669"/>
    <property type="project" value="InterPro"/>
</dbReference>
<dbReference type="SMART" id="SM00530">
    <property type="entry name" value="HTH_XRE"/>
    <property type="match status" value="1"/>
</dbReference>